<dbReference type="PROSITE" id="PS51198">
    <property type="entry name" value="UVRD_HELICASE_ATP_BIND"/>
    <property type="match status" value="1"/>
</dbReference>
<sequence length="691" mass="72783">MSATPTDTTATTTTHTSTDPVLAAERAHLVLAADCLAGMRAAASAVVDAVVDAGVDAWASERLGAARAERLRALAADPGVPPFFGRTDTGAPHGAGETFHIGRRHVRDAAGRPVVIDWRAPMSRPFYRATAADPQGLVRRRRFGFSGGELTSYEDELLAAGQEGDGALLRAEIERPRSGPMRDIVATIQPEQDEIVRAPLAESVCVQGAPGTGKTAVGLHRAAYLLYTHGGQLARTGVLVVGPNRAFLRYIEQVLPTLGEVDVDQTTVAELTAHVPVRAQDAPDVAVLKGDARMAQVLERALWGAIAKPADDVLVPLAGRRYRVPVERLKRHVDDLRRRGRVADDQQRLHYAAGRERLALLLAEDARRQKEESGGSPTDAETRRAARSAEVRAFCDVVWPARDPAALVAALLSDPAVLARAARGVLDDDEQALLLRLPARSVRATAWTAADAVLVDEAAGLVERTAGYGHVVVDEAQDLSPMQCRAIARRLAAGSLTVLGDLAQATSPWSPAEWAPTLAGLGRPQTAVRPLTRGYRVPGEVLDYANRLLPLIAPGLHPATAVRRDPGALEVRPVADLAGPLAEVVGALAAAPGSVGVVCADDAVARVARLLADAGLPAAVLSDDGAPADRVAVVPASLVKGLEFDAVVVADPAAIVAAEPRGLNRLYVVLTRAVSTLVVLHRDDLPVPLTG</sequence>
<dbReference type="PANTHER" id="PTHR11070">
    <property type="entry name" value="UVRD / RECB / PCRA DNA HELICASE FAMILY MEMBER"/>
    <property type="match status" value="1"/>
</dbReference>
<dbReference type="GO" id="GO:0005524">
    <property type="term" value="F:ATP binding"/>
    <property type="evidence" value="ECO:0007669"/>
    <property type="project" value="UniProtKB-UniRule"/>
</dbReference>
<name>A0A239B5R9_9ACTN</name>
<dbReference type="GO" id="GO:0005829">
    <property type="term" value="C:cytosol"/>
    <property type="evidence" value="ECO:0007669"/>
    <property type="project" value="TreeGrafter"/>
</dbReference>
<dbReference type="Proteomes" id="UP000198386">
    <property type="component" value="Unassembled WGS sequence"/>
</dbReference>
<feature type="domain" description="UvrD-like helicase ATP-binding" evidence="6">
    <location>
        <begin position="187"/>
        <end position="538"/>
    </location>
</feature>
<dbReference type="Pfam" id="PF13245">
    <property type="entry name" value="AAA_19"/>
    <property type="match status" value="1"/>
</dbReference>
<organism evidence="7 8">
    <name type="scientific">Geodermatophilus saharensis</name>
    <dbReference type="NCBI Taxonomy" id="1137994"/>
    <lineage>
        <taxon>Bacteria</taxon>
        <taxon>Bacillati</taxon>
        <taxon>Actinomycetota</taxon>
        <taxon>Actinomycetes</taxon>
        <taxon>Geodermatophilales</taxon>
        <taxon>Geodermatophilaceae</taxon>
        <taxon>Geodermatophilus</taxon>
    </lineage>
</organism>
<dbReference type="GO" id="GO:0016787">
    <property type="term" value="F:hydrolase activity"/>
    <property type="evidence" value="ECO:0007669"/>
    <property type="project" value="UniProtKB-UniRule"/>
</dbReference>
<keyword evidence="8" id="KW-1185">Reference proteome</keyword>
<keyword evidence="2 5" id="KW-0378">Hydrolase</keyword>
<keyword evidence="1 5" id="KW-0547">Nucleotide-binding</keyword>
<dbReference type="RefSeq" id="WP_089402760.1">
    <property type="nucleotide sequence ID" value="NZ_FZOH01000002.1"/>
</dbReference>
<dbReference type="SUPFAM" id="SSF52540">
    <property type="entry name" value="P-loop containing nucleoside triphosphate hydrolases"/>
    <property type="match status" value="1"/>
</dbReference>
<evidence type="ECO:0000256" key="5">
    <source>
        <dbReference type="PROSITE-ProRule" id="PRU00560"/>
    </source>
</evidence>
<dbReference type="Gene3D" id="3.40.50.300">
    <property type="entry name" value="P-loop containing nucleotide triphosphate hydrolases"/>
    <property type="match status" value="2"/>
</dbReference>
<dbReference type="AlphaFoldDB" id="A0A239B5R9"/>
<feature type="binding site" evidence="5">
    <location>
        <begin position="208"/>
        <end position="215"/>
    </location>
    <ligand>
        <name>ATP</name>
        <dbReference type="ChEBI" id="CHEBI:30616"/>
    </ligand>
</feature>
<evidence type="ECO:0000256" key="4">
    <source>
        <dbReference type="ARBA" id="ARBA00022840"/>
    </source>
</evidence>
<dbReference type="EMBL" id="FZOH01000002">
    <property type="protein sequence ID" value="SNS03230.1"/>
    <property type="molecule type" value="Genomic_DNA"/>
</dbReference>
<dbReference type="InterPro" id="IPR000212">
    <property type="entry name" value="DNA_helicase_UvrD/REP"/>
</dbReference>
<dbReference type="InterPro" id="IPR014016">
    <property type="entry name" value="UvrD-like_ATP-bd"/>
</dbReference>
<protein>
    <submittedName>
        <fullName evidence="7">DNA helicase IV</fullName>
    </submittedName>
</protein>
<evidence type="ECO:0000256" key="1">
    <source>
        <dbReference type="ARBA" id="ARBA00022741"/>
    </source>
</evidence>
<accession>A0A239B5R9</accession>
<dbReference type="PANTHER" id="PTHR11070:SF45">
    <property type="entry name" value="DNA 3'-5' HELICASE"/>
    <property type="match status" value="1"/>
</dbReference>
<dbReference type="InterPro" id="IPR027417">
    <property type="entry name" value="P-loop_NTPase"/>
</dbReference>
<dbReference type="GO" id="GO:0003677">
    <property type="term" value="F:DNA binding"/>
    <property type="evidence" value="ECO:0007669"/>
    <property type="project" value="InterPro"/>
</dbReference>
<dbReference type="OrthoDB" id="9787585at2"/>
<evidence type="ECO:0000256" key="2">
    <source>
        <dbReference type="ARBA" id="ARBA00022801"/>
    </source>
</evidence>
<proteinExistence type="predicted"/>
<gene>
    <name evidence="7" type="ORF">SAMN04488107_0949</name>
</gene>
<evidence type="ECO:0000313" key="7">
    <source>
        <dbReference type="EMBL" id="SNS03230.1"/>
    </source>
</evidence>
<evidence type="ECO:0000256" key="3">
    <source>
        <dbReference type="ARBA" id="ARBA00022806"/>
    </source>
</evidence>
<keyword evidence="4 5" id="KW-0067">ATP-binding</keyword>
<evidence type="ECO:0000313" key="8">
    <source>
        <dbReference type="Proteomes" id="UP000198386"/>
    </source>
</evidence>
<reference evidence="8" key="1">
    <citation type="submission" date="2017-06" db="EMBL/GenBank/DDBJ databases">
        <authorList>
            <person name="Varghese N."/>
            <person name="Submissions S."/>
        </authorList>
    </citation>
    <scope>NUCLEOTIDE SEQUENCE [LARGE SCALE GENOMIC DNA]</scope>
    <source>
        <strain evidence="8">DSM 45423</strain>
    </source>
</reference>
<dbReference type="GO" id="GO:0043138">
    <property type="term" value="F:3'-5' DNA helicase activity"/>
    <property type="evidence" value="ECO:0007669"/>
    <property type="project" value="TreeGrafter"/>
</dbReference>
<dbReference type="GO" id="GO:0000725">
    <property type="term" value="P:recombinational repair"/>
    <property type="evidence" value="ECO:0007669"/>
    <property type="project" value="TreeGrafter"/>
</dbReference>
<keyword evidence="3 5" id="KW-0347">Helicase</keyword>
<evidence type="ECO:0000259" key="6">
    <source>
        <dbReference type="PROSITE" id="PS51198"/>
    </source>
</evidence>